<feature type="compositionally biased region" description="Acidic residues" evidence="1">
    <location>
        <begin position="629"/>
        <end position="642"/>
    </location>
</feature>
<name>A0A2P5WSF0_GOSBA</name>
<proteinExistence type="predicted"/>
<reference evidence="2 3" key="1">
    <citation type="submission" date="2015-01" db="EMBL/GenBank/DDBJ databases">
        <title>Genome of allotetraploid Gossypium barbadense reveals genomic plasticity and fiber elongation in cotton evolution.</title>
        <authorList>
            <person name="Chen X."/>
            <person name="Liu X."/>
            <person name="Zhao B."/>
            <person name="Zheng H."/>
            <person name="Hu Y."/>
            <person name="Lu G."/>
            <person name="Yang C."/>
            <person name="Chen J."/>
            <person name="Shan C."/>
            <person name="Zhang L."/>
            <person name="Zhou Y."/>
            <person name="Wang L."/>
            <person name="Guo W."/>
            <person name="Bai Y."/>
            <person name="Ruan J."/>
            <person name="Shangguan X."/>
            <person name="Mao Y."/>
            <person name="Jiang J."/>
            <person name="Zhu Y."/>
            <person name="Lei J."/>
            <person name="Kang H."/>
            <person name="Chen S."/>
            <person name="He X."/>
            <person name="Wang R."/>
            <person name="Wang Y."/>
            <person name="Chen J."/>
            <person name="Wang L."/>
            <person name="Yu S."/>
            <person name="Wang B."/>
            <person name="Wei J."/>
            <person name="Song S."/>
            <person name="Lu X."/>
            <person name="Gao Z."/>
            <person name="Gu W."/>
            <person name="Deng X."/>
            <person name="Ma D."/>
            <person name="Wang S."/>
            <person name="Liang W."/>
            <person name="Fang L."/>
            <person name="Cai C."/>
            <person name="Zhu X."/>
            <person name="Zhou B."/>
            <person name="Zhang Y."/>
            <person name="Chen Z."/>
            <person name="Xu S."/>
            <person name="Zhu R."/>
            <person name="Wang S."/>
            <person name="Zhang T."/>
            <person name="Zhao G."/>
        </authorList>
    </citation>
    <scope>NUCLEOTIDE SEQUENCE [LARGE SCALE GENOMIC DNA]</scope>
    <source>
        <strain evidence="3">cv. Xinhai21</strain>
        <tissue evidence="2">Leaf</tissue>
    </source>
</reference>
<dbReference type="PANTHER" id="PTHR34361:SF2">
    <property type="entry name" value="OS08G0157800 PROTEIN"/>
    <property type="match status" value="1"/>
</dbReference>
<feature type="compositionally biased region" description="Basic and acidic residues" evidence="1">
    <location>
        <begin position="619"/>
        <end position="628"/>
    </location>
</feature>
<dbReference type="OrthoDB" id="611935at2759"/>
<sequence>MEFDPYGVNNYETGSSSSSNLPPLSFTVNNRQSIPFIDLNQSMNWRRIDDAYQPFEFTPMDFHSISTPFRIFQPKTHRYPSYGLPMRTSLGHIPLRDCGGGDRGGFFDWEKTKPVYNNCMDPYNLGPHSLESDFLLPRNYNTNQVPFSNPYENPLSWHGITPSDPIPSIKTSPGIAFRPPPPSPVDAFSSANDTLSFKYLNNGINGIDKNSTGKPSVAEKLSKPPNMFSKGASTSYDESPFRTSKPVFVQDAKKHEILDRDRGRAHNYLPMKFSDVVKLPPRKPSGSIRMSVENGKVKDGSTSPSKFNLFPTLPTRKRSNLRKMDLNEDYSLFSQSLDEFDKETSLQQGFAEGKFEAGVADFYTKTNCDSTKHSNFLSKRSFSSYGDSILLERMLVLSDMLLSWCSDHTYELEEKDQKSLEKIINNLHTCMSKSIRQEPSLFSGLSEAGVADFHTKANHIRSDFNPLSRSFWRVNHKIMIDRMLSLSDFLLSLCSNYTYELEENEHKSFEEIINNLHTCISINIVRDSALVSELSDSIPSQKREEKGNHSVSIDSDLKLKIDKTAENINKILMEDYNVKEEKDPQVRFYKTLWLEAEAALCSVNCMTRFINTKTEIEKSKLDDEKGSSDEDETSSFELNENDESSKTIEPLATACDDEVDKSFKLESGLTQLVSGFASDSSFKLNEKDKLSCDDEVDNSTETAGDTDDEVSQHQDFNFGHAGEQSEVGDFNVQYGCTVRPGSSSGIGDQPTTNWYDDSSTDWEHVSNEEDLFSF</sequence>
<dbReference type="AlphaFoldDB" id="A0A2P5WSF0"/>
<feature type="region of interest" description="Disordered" evidence="1">
    <location>
        <begin position="619"/>
        <end position="647"/>
    </location>
</feature>
<feature type="region of interest" description="Disordered" evidence="1">
    <location>
        <begin position="1"/>
        <end position="22"/>
    </location>
</feature>
<feature type="compositionally biased region" description="Acidic residues" evidence="1">
    <location>
        <begin position="693"/>
        <end position="709"/>
    </location>
</feature>
<feature type="compositionally biased region" description="Polar residues" evidence="1">
    <location>
        <begin position="740"/>
        <end position="757"/>
    </location>
</feature>
<gene>
    <name evidence="2" type="ORF">GOBAR_AA26646</name>
</gene>
<feature type="region of interest" description="Disordered" evidence="1">
    <location>
        <begin position="740"/>
        <end position="774"/>
    </location>
</feature>
<protein>
    <submittedName>
        <fullName evidence="2">Uncharacterized protein</fullName>
    </submittedName>
</protein>
<dbReference type="Proteomes" id="UP000239757">
    <property type="component" value="Unassembled WGS sequence"/>
</dbReference>
<feature type="region of interest" description="Disordered" evidence="1">
    <location>
        <begin position="208"/>
        <end position="241"/>
    </location>
</feature>
<dbReference type="EMBL" id="KZ666639">
    <property type="protein sequence ID" value="PPR94036.1"/>
    <property type="molecule type" value="Genomic_DNA"/>
</dbReference>
<dbReference type="PANTHER" id="PTHR34361">
    <property type="entry name" value="OS08G0157800 PROTEIN"/>
    <property type="match status" value="1"/>
</dbReference>
<evidence type="ECO:0000313" key="3">
    <source>
        <dbReference type="Proteomes" id="UP000239757"/>
    </source>
</evidence>
<feature type="region of interest" description="Disordered" evidence="1">
    <location>
        <begin position="693"/>
        <end position="725"/>
    </location>
</feature>
<feature type="region of interest" description="Disordered" evidence="1">
    <location>
        <begin position="280"/>
        <end position="309"/>
    </location>
</feature>
<evidence type="ECO:0000313" key="2">
    <source>
        <dbReference type="EMBL" id="PPR94036.1"/>
    </source>
</evidence>
<evidence type="ECO:0000256" key="1">
    <source>
        <dbReference type="SAM" id="MobiDB-lite"/>
    </source>
</evidence>
<accession>A0A2P5WSF0</accession>
<organism evidence="2 3">
    <name type="scientific">Gossypium barbadense</name>
    <name type="common">Sea Island cotton</name>
    <name type="synonym">Hibiscus barbadensis</name>
    <dbReference type="NCBI Taxonomy" id="3634"/>
    <lineage>
        <taxon>Eukaryota</taxon>
        <taxon>Viridiplantae</taxon>
        <taxon>Streptophyta</taxon>
        <taxon>Embryophyta</taxon>
        <taxon>Tracheophyta</taxon>
        <taxon>Spermatophyta</taxon>
        <taxon>Magnoliopsida</taxon>
        <taxon>eudicotyledons</taxon>
        <taxon>Gunneridae</taxon>
        <taxon>Pentapetalae</taxon>
        <taxon>rosids</taxon>
        <taxon>malvids</taxon>
        <taxon>Malvales</taxon>
        <taxon>Malvaceae</taxon>
        <taxon>Malvoideae</taxon>
        <taxon>Gossypium</taxon>
    </lineage>
</organism>